<dbReference type="InterPro" id="IPR013320">
    <property type="entry name" value="ConA-like_dom_sf"/>
</dbReference>
<sequence length="303" mass="34339">MYQKRCLYTFVGESKTIGKNSLTCITFDKPYFDWRGRFTASQGIWLKNVHVLRELNCGLDRACGRFHAPSRLEIPFFNYNDFFDFSVSVWFKREGGTGCWPVLVSNGDCAQRTIQISSKDDTHLIVTVRTSAGTTYEETFVTESQSADWRHVVVTVHVGKWRVKGWTKVYIDGKKVGQGHLKGKMPPVSFPMFVGSNACGPCKFNYFNGLMDSISFSRYALTPDEVSELYSSRGLCIGLSGETEAMVVGVPKHWALIVAGSHMYHNYRHQADACHAYQIVKKNGIPEERIVLMIYDDIANHDK</sequence>
<comment type="similarity">
    <text evidence="1">Belongs to the peptidase C13 family.</text>
</comment>
<dbReference type="PANTHER" id="PTHR12000">
    <property type="entry name" value="HEMOGLOBINASE FAMILY MEMBER"/>
    <property type="match status" value="1"/>
</dbReference>
<dbReference type="Gene3D" id="2.60.120.200">
    <property type="match status" value="1"/>
</dbReference>
<protein>
    <submittedName>
        <fullName evidence="2">Uncharacterized protein</fullName>
    </submittedName>
</protein>
<dbReference type="PANTHER" id="PTHR12000:SF42">
    <property type="entry name" value="LEGUMAIN"/>
    <property type="match status" value="1"/>
</dbReference>
<dbReference type="GO" id="GO:0051603">
    <property type="term" value="P:proteolysis involved in protein catabolic process"/>
    <property type="evidence" value="ECO:0007669"/>
    <property type="project" value="TreeGrafter"/>
</dbReference>
<dbReference type="AlphaFoldDB" id="A0AAD9JN11"/>
<evidence type="ECO:0000313" key="3">
    <source>
        <dbReference type="Proteomes" id="UP001209878"/>
    </source>
</evidence>
<dbReference type="PRINTS" id="PR00776">
    <property type="entry name" value="HEMOGLOBNASE"/>
</dbReference>
<dbReference type="Gene3D" id="3.40.50.1460">
    <property type="match status" value="1"/>
</dbReference>
<reference evidence="2" key="1">
    <citation type="journal article" date="2023" name="Mol. Biol. Evol.">
        <title>Third-Generation Sequencing Reveals the Adaptive Role of the Epigenome in Three Deep-Sea Polychaetes.</title>
        <authorList>
            <person name="Perez M."/>
            <person name="Aroh O."/>
            <person name="Sun Y."/>
            <person name="Lan Y."/>
            <person name="Juniper S.K."/>
            <person name="Young C.R."/>
            <person name="Angers B."/>
            <person name="Qian P.Y."/>
        </authorList>
    </citation>
    <scope>NUCLEOTIDE SEQUENCE</scope>
    <source>
        <strain evidence="2">R07B-5</strain>
    </source>
</reference>
<evidence type="ECO:0000313" key="2">
    <source>
        <dbReference type="EMBL" id="KAK2156059.1"/>
    </source>
</evidence>
<evidence type="ECO:0000256" key="1">
    <source>
        <dbReference type="ARBA" id="ARBA00009941"/>
    </source>
</evidence>
<dbReference type="GO" id="GO:0004197">
    <property type="term" value="F:cysteine-type endopeptidase activity"/>
    <property type="evidence" value="ECO:0007669"/>
    <property type="project" value="TreeGrafter"/>
</dbReference>
<dbReference type="Pfam" id="PF01650">
    <property type="entry name" value="Peptidase_C13"/>
    <property type="match status" value="1"/>
</dbReference>
<dbReference type="Pfam" id="PF13385">
    <property type="entry name" value="Laminin_G_3"/>
    <property type="match status" value="1"/>
</dbReference>
<accession>A0AAD9JN11</accession>
<comment type="caution">
    <text evidence="2">The sequence shown here is derived from an EMBL/GenBank/DDBJ whole genome shotgun (WGS) entry which is preliminary data.</text>
</comment>
<gene>
    <name evidence="2" type="ORF">NP493_2007g00000</name>
</gene>
<organism evidence="2 3">
    <name type="scientific">Ridgeia piscesae</name>
    <name type="common">Tubeworm</name>
    <dbReference type="NCBI Taxonomy" id="27915"/>
    <lineage>
        <taxon>Eukaryota</taxon>
        <taxon>Metazoa</taxon>
        <taxon>Spiralia</taxon>
        <taxon>Lophotrochozoa</taxon>
        <taxon>Annelida</taxon>
        <taxon>Polychaeta</taxon>
        <taxon>Sedentaria</taxon>
        <taxon>Canalipalpata</taxon>
        <taxon>Sabellida</taxon>
        <taxon>Siboglinidae</taxon>
        <taxon>Ridgeia</taxon>
    </lineage>
</organism>
<dbReference type="SUPFAM" id="SSF49899">
    <property type="entry name" value="Concanavalin A-like lectins/glucanases"/>
    <property type="match status" value="1"/>
</dbReference>
<dbReference type="GO" id="GO:0005773">
    <property type="term" value="C:vacuole"/>
    <property type="evidence" value="ECO:0007669"/>
    <property type="project" value="GOC"/>
</dbReference>
<name>A0AAD9JN11_RIDPI</name>
<keyword evidence="3" id="KW-1185">Reference proteome</keyword>
<dbReference type="GO" id="GO:0006624">
    <property type="term" value="P:vacuolar protein processing"/>
    <property type="evidence" value="ECO:0007669"/>
    <property type="project" value="TreeGrafter"/>
</dbReference>
<dbReference type="EMBL" id="JAODUO010002005">
    <property type="protein sequence ID" value="KAK2156059.1"/>
    <property type="molecule type" value="Genomic_DNA"/>
</dbReference>
<dbReference type="InterPro" id="IPR001096">
    <property type="entry name" value="Peptidase_C13"/>
</dbReference>
<proteinExistence type="inferred from homology"/>
<dbReference type="Proteomes" id="UP001209878">
    <property type="component" value="Unassembled WGS sequence"/>
</dbReference>